<sequence length="69" mass="7837">KLKKFFGKIIPDIISSGVKPSTRIQIWNSLVLPKVVHLMRVAAFDKKSADQIDKICANFLKRAEQKNIT</sequence>
<organism evidence="1 2">
    <name type="scientific">Caligus rogercresseyi</name>
    <name type="common">Sea louse</name>
    <dbReference type="NCBI Taxonomy" id="217165"/>
    <lineage>
        <taxon>Eukaryota</taxon>
        <taxon>Metazoa</taxon>
        <taxon>Ecdysozoa</taxon>
        <taxon>Arthropoda</taxon>
        <taxon>Crustacea</taxon>
        <taxon>Multicrustacea</taxon>
        <taxon>Hexanauplia</taxon>
        <taxon>Copepoda</taxon>
        <taxon>Siphonostomatoida</taxon>
        <taxon>Caligidae</taxon>
        <taxon>Caligus</taxon>
    </lineage>
</organism>
<gene>
    <name evidence="1" type="ORF">FKW44_014033</name>
</gene>
<accession>A0A7T8GYC4</accession>
<evidence type="ECO:0000313" key="1">
    <source>
        <dbReference type="EMBL" id="QQP40097.1"/>
    </source>
</evidence>
<reference evidence="2" key="1">
    <citation type="submission" date="2021-01" db="EMBL/GenBank/DDBJ databases">
        <title>Caligus Genome Assembly.</title>
        <authorList>
            <person name="Gallardo-Escarate C."/>
        </authorList>
    </citation>
    <scope>NUCLEOTIDE SEQUENCE [LARGE SCALE GENOMIC DNA]</scope>
</reference>
<name>A0A7T8GYC4_CALRO</name>
<dbReference type="Proteomes" id="UP000595437">
    <property type="component" value="Chromosome 9"/>
</dbReference>
<evidence type="ECO:0000313" key="2">
    <source>
        <dbReference type="Proteomes" id="UP000595437"/>
    </source>
</evidence>
<protein>
    <submittedName>
        <fullName evidence="1">Uncharacterized protein</fullName>
    </submittedName>
</protein>
<proteinExistence type="predicted"/>
<dbReference type="AlphaFoldDB" id="A0A7T8GYC4"/>
<keyword evidence="2" id="KW-1185">Reference proteome</keyword>
<feature type="non-terminal residue" evidence="1">
    <location>
        <position position="1"/>
    </location>
</feature>
<dbReference type="EMBL" id="CP045898">
    <property type="protein sequence ID" value="QQP40097.1"/>
    <property type="molecule type" value="Genomic_DNA"/>
</dbReference>